<evidence type="ECO:0000256" key="3">
    <source>
        <dbReference type="SAM" id="SignalP"/>
    </source>
</evidence>
<keyword evidence="5" id="KW-1185">Reference proteome</keyword>
<evidence type="ECO:0000256" key="1">
    <source>
        <dbReference type="SAM" id="MobiDB-lite"/>
    </source>
</evidence>
<accession>A0ABR3YYD3</accession>
<dbReference type="Proteomes" id="UP001583186">
    <property type="component" value="Unassembled WGS sequence"/>
</dbReference>
<evidence type="ECO:0000313" key="5">
    <source>
        <dbReference type="Proteomes" id="UP001583186"/>
    </source>
</evidence>
<name>A0ABR3YYD3_9PEZI</name>
<feature type="compositionally biased region" description="Polar residues" evidence="1">
    <location>
        <begin position="331"/>
        <end position="345"/>
    </location>
</feature>
<keyword evidence="2" id="KW-1133">Transmembrane helix</keyword>
<keyword evidence="3" id="KW-0732">Signal</keyword>
<keyword evidence="2" id="KW-0812">Transmembrane</keyword>
<proteinExistence type="predicted"/>
<keyword evidence="2" id="KW-0472">Membrane</keyword>
<feature type="transmembrane region" description="Helical" evidence="2">
    <location>
        <begin position="218"/>
        <end position="240"/>
    </location>
</feature>
<evidence type="ECO:0000256" key="2">
    <source>
        <dbReference type="SAM" id="Phobius"/>
    </source>
</evidence>
<evidence type="ECO:0000313" key="4">
    <source>
        <dbReference type="EMBL" id="KAL1893042.1"/>
    </source>
</evidence>
<feature type="compositionally biased region" description="Low complexity" evidence="1">
    <location>
        <begin position="171"/>
        <end position="215"/>
    </location>
</feature>
<protein>
    <submittedName>
        <fullName evidence="4">Uncharacterized protein</fullName>
    </submittedName>
</protein>
<feature type="signal peptide" evidence="3">
    <location>
        <begin position="1"/>
        <end position="30"/>
    </location>
</feature>
<comment type="caution">
    <text evidence="4">The sequence shown here is derived from an EMBL/GenBank/DDBJ whole genome shotgun (WGS) entry which is preliminary data.</text>
</comment>
<dbReference type="EMBL" id="JAWCUI010000040">
    <property type="protein sequence ID" value="KAL1893042.1"/>
    <property type="molecule type" value="Genomic_DNA"/>
</dbReference>
<feature type="region of interest" description="Disordered" evidence="1">
    <location>
        <begin position="169"/>
        <end position="215"/>
    </location>
</feature>
<feature type="chain" id="PRO_5046854069" evidence="3">
    <location>
        <begin position="31"/>
        <end position="366"/>
    </location>
</feature>
<feature type="compositionally biased region" description="Polar residues" evidence="1">
    <location>
        <begin position="302"/>
        <end position="324"/>
    </location>
</feature>
<organism evidence="4 5">
    <name type="scientific">Sporothrix stenoceras</name>
    <dbReference type="NCBI Taxonomy" id="5173"/>
    <lineage>
        <taxon>Eukaryota</taxon>
        <taxon>Fungi</taxon>
        <taxon>Dikarya</taxon>
        <taxon>Ascomycota</taxon>
        <taxon>Pezizomycotina</taxon>
        <taxon>Sordariomycetes</taxon>
        <taxon>Sordariomycetidae</taxon>
        <taxon>Ophiostomatales</taxon>
        <taxon>Ophiostomataceae</taxon>
        <taxon>Sporothrix</taxon>
    </lineage>
</organism>
<gene>
    <name evidence="4" type="ORF">Sste5346_006723</name>
</gene>
<sequence>MARLRISSRRSATATATALAVLYLASSAAAAANRTCYFPDGSESPSDFPCSDADTIHCCNSQNACLSTGYCISAEQQPYVISRGSCTDNAWGTGCPAKCAGTNDDPSGGLPISWTGSSNNAGSPLYCCGPLTVDNGSIACANGETAFVLGTSEIMFGVAILQNTTQTNGTSAAASSSVPASSASASSPSTPQSSGSSSGSSGSSSGDSSSKSNSNVTAVGAGVGVSLGVVAAAFATWALYERRKRHQQLQAFMNGTLPPGMSMAHPLQQGPGGPDGAGGAVGAYPDGTYPDGQGMNNLRSGNPGTPFSPAGTTTGTITSNSPSNAGGVYAASNNGNKPYADSQQPLVELSAYPRQFEELPASDEHR</sequence>
<reference evidence="4 5" key="1">
    <citation type="journal article" date="2024" name="IMA Fungus">
        <title>IMA Genome - F19 : A genome assembly and annotation guide to empower mycologists, including annotated draft genome sequences of Ceratocystis pirilliformis, Diaporthe australafricana, Fusarium ophioides, Paecilomyces lecythidis, and Sporothrix stenoceras.</title>
        <authorList>
            <person name="Aylward J."/>
            <person name="Wilson A.M."/>
            <person name="Visagie C.M."/>
            <person name="Spraker J."/>
            <person name="Barnes I."/>
            <person name="Buitendag C."/>
            <person name="Ceriani C."/>
            <person name="Del Mar Angel L."/>
            <person name="du Plessis D."/>
            <person name="Fuchs T."/>
            <person name="Gasser K."/>
            <person name="Kramer D."/>
            <person name="Li W."/>
            <person name="Munsamy K."/>
            <person name="Piso A."/>
            <person name="Price J.L."/>
            <person name="Sonnekus B."/>
            <person name="Thomas C."/>
            <person name="van der Nest A."/>
            <person name="van Dijk A."/>
            <person name="van Heerden A."/>
            <person name="van Vuuren N."/>
            <person name="Yilmaz N."/>
            <person name="Duong T.A."/>
            <person name="van der Merwe N.A."/>
            <person name="Wingfield M.J."/>
            <person name="Wingfield B.D."/>
        </authorList>
    </citation>
    <scope>NUCLEOTIDE SEQUENCE [LARGE SCALE GENOMIC DNA]</scope>
    <source>
        <strain evidence="4 5">CMW 5346</strain>
    </source>
</reference>
<feature type="region of interest" description="Disordered" evidence="1">
    <location>
        <begin position="302"/>
        <end position="347"/>
    </location>
</feature>